<reference evidence="7" key="1">
    <citation type="journal article" date="2019" name="Int. J. Syst. Evol. Microbiol.">
        <title>The Global Catalogue of Microorganisms (GCM) 10K type strain sequencing project: providing services to taxonomists for standard genome sequencing and annotation.</title>
        <authorList>
            <consortium name="The Broad Institute Genomics Platform"/>
            <consortium name="The Broad Institute Genome Sequencing Center for Infectious Disease"/>
            <person name="Wu L."/>
            <person name="Ma J."/>
        </authorList>
    </citation>
    <scope>NUCLEOTIDE SEQUENCE [LARGE SCALE GENOMIC DNA]</scope>
    <source>
        <strain evidence="7">KLKA75</strain>
    </source>
</reference>
<dbReference type="PANTHER" id="PTHR43585">
    <property type="entry name" value="FUMIPYRROLE BIOSYNTHESIS PROTEIN C"/>
    <property type="match status" value="1"/>
</dbReference>
<sequence>MKLLTIETSQYLNYYHSRYRQVQDLGVDLYVLNGEGTEDFWPADHYRLVGSKKIDEIVETARAWHERERFDGVITFSESAVITVAAVAEALGLPGIGVETAVRSRNKYLMRQAYERAGAPIPSYRLVRSEDEALAAASEFGYPVILKPTLGAGSHLVFRVDSPEEMARRYAQAAEGLKNLFWVNSEADGVDLGPNALLVESFLDGREYLMEAVAWDDEVYLGSVVDRITDEGQTFDDDVHHAPTSLPSEEVAKVQAAVRAGAHAMGLHRSVMHAEVRYHKGEPHLLEIAARVGGGGLDMIARISAGHDPIRAVVDIGRGVRPDVRHFRPTGTHVTAMCLICDEGVVERVDVPPEVADSDRAFLLKITARPGDLIRRPPNGNTILGFLGTTGTSQEDAFATMTDFASKIKVTFRD</sequence>
<dbReference type="Gene3D" id="3.30.470.20">
    <property type="entry name" value="ATP-grasp fold, B domain"/>
    <property type="match status" value="1"/>
</dbReference>
<keyword evidence="1" id="KW-0436">Ligase</keyword>
<feature type="domain" description="ATP-grasp" evidence="5">
    <location>
        <begin position="111"/>
        <end position="318"/>
    </location>
</feature>
<gene>
    <name evidence="6" type="ORF">ACFPCY_07820</name>
</gene>
<dbReference type="EMBL" id="JBHSIT010000002">
    <property type="protein sequence ID" value="MFC4907222.1"/>
    <property type="molecule type" value="Genomic_DNA"/>
</dbReference>
<protein>
    <submittedName>
        <fullName evidence="6">ATP-grasp domain-containing protein</fullName>
    </submittedName>
</protein>
<evidence type="ECO:0000256" key="2">
    <source>
        <dbReference type="ARBA" id="ARBA00022741"/>
    </source>
</evidence>
<evidence type="ECO:0000313" key="6">
    <source>
        <dbReference type="EMBL" id="MFC4907222.1"/>
    </source>
</evidence>
<evidence type="ECO:0000259" key="5">
    <source>
        <dbReference type="PROSITE" id="PS50975"/>
    </source>
</evidence>
<organism evidence="6 7">
    <name type="scientific">Actinomadura gamaensis</name>
    <dbReference type="NCBI Taxonomy" id="1763541"/>
    <lineage>
        <taxon>Bacteria</taxon>
        <taxon>Bacillati</taxon>
        <taxon>Actinomycetota</taxon>
        <taxon>Actinomycetes</taxon>
        <taxon>Streptosporangiales</taxon>
        <taxon>Thermomonosporaceae</taxon>
        <taxon>Actinomadura</taxon>
    </lineage>
</organism>
<dbReference type="Pfam" id="PF18603">
    <property type="entry name" value="LAL_C2"/>
    <property type="match status" value="1"/>
</dbReference>
<dbReference type="PANTHER" id="PTHR43585:SF2">
    <property type="entry name" value="ATP-GRASP ENZYME FSQD"/>
    <property type="match status" value="1"/>
</dbReference>
<evidence type="ECO:0000256" key="4">
    <source>
        <dbReference type="PROSITE-ProRule" id="PRU00409"/>
    </source>
</evidence>
<dbReference type="InterPro" id="IPR040570">
    <property type="entry name" value="LAL_C2"/>
</dbReference>
<dbReference type="Pfam" id="PF18130">
    <property type="entry name" value="ATPgrasp_N"/>
    <property type="match status" value="1"/>
</dbReference>
<dbReference type="PROSITE" id="PS50975">
    <property type="entry name" value="ATP_GRASP"/>
    <property type="match status" value="1"/>
</dbReference>
<evidence type="ECO:0000313" key="7">
    <source>
        <dbReference type="Proteomes" id="UP001595872"/>
    </source>
</evidence>
<name>A0ABV9TWS1_9ACTN</name>
<dbReference type="InterPro" id="IPR041472">
    <property type="entry name" value="BL00235/CARNS1_N"/>
</dbReference>
<proteinExistence type="predicted"/>
<keyword evidence="3 4" id="KW-0067">ATP-binding</keyword>
<accession>A0ABV9TWS1</accession>
<comment type="caution">
    <text evidence="6">The sequence shown here is derived from an EMBL/GenBank/DDBJ whole genome shotgun (WGS) entry which is preliminary data.</text>
</comment>
<evidence type="ECO:0000256" key="1">
    <source>
        <dbReference type="ARBA" id="ARBA00022598"/>
    </source>
</evidence>
<dbReference type="InterPro" id="IPR052032">
    <property type="entry name" value="ATP-dep_AA_Ligase"/>
</dbReference>
<dbReference type="Proteomes" id="UP001595872">
    <property type="component" value="Unassembled WGS sequence"/>
</dbReference>
<dbReference type="Gene3D" id="3.40.50.20">
    <property type="match status" value="1"/>
</dbReference>
<dbReference type="Pfam" id="PF13535">
    <property type="entry name" value="ATP-grasp_4"/>
    <property type="match status" value="1"/>
</dbReference>
<dbReference type="InterPro" id="IPR011761">
    <property type="entry name" value="ATP-grasp"/>
</dbReference>
<evidence type="ECO:0000256" key="3">
    <source>
        <dbReference type="ARBA" id="ARBA00022840"/>
    </source>
</evidence>
<dbReference type="RefSeq" id="WP_378252960.1">
    <property type="nucleotide sequence ID" value="NZ_JBHSIT010000002.1"/>
</dbReference>
<keyword evidence="7" id="KW-1185">Reference proteome</keyword>
<keyword evidence="2 4" id="KW-0547">Nucleotide-binding</keyword>
<dbReference type="SUPFAM" id="SSF56059">
    <property type="entry name" value="Glutathione synthetase ATP-binding domain-like"/>
    <property type="match status" value="1"/>
</dbReference>